<comment type="caution">
    <text evidence="2">The sequence shown here is derived from an EMBL/GenBank/DDBJ whole genome shotgun (WGS) entry which is preliminary data.</text>
</comment>
<organism evidence="2 3">
    <name type="scientific">Armillaria luteobubalina</name>
    <dbReference type="NCBI Taxonomy" id="153913"/>
    <lineage>
        <taxon>Eukaryota</taxon>
        <taxon>Fungi</taxon>
        <taxon>Dikarya</taxon>
        <taxon>Basidiomycota</taxon>
        <taxon>Agaricomycotina</taxon>
        <taxon>Agaricomycetes</taxon>
        <taxon>Agaricomycetidae</taxon>
        <taxon>Agaricales</taxon>
        <taxon>Marasmiineae</taxon>
        <taxon>Physalacriaceae</taxon>
        <taxon>Armillaria</taxon>
    </lineage>
</organism>
<proteinExistence type="predicted"/>
<gene>
    <name evidence="2" type="ORF">EDD18DRAFT_635812</name>
</gene>
<keyword evidence="3" id="KW-1185">Reference proteome</keyword>
<reference evidence="2" key="1">
    <citation type="submission" date="2023-06" db="EMBL/GenBank/DDBJ databases">
        <authorList>
            <consortium name="Lawrence Berkeley National Laboratory"/>
            <person name="Ahrendt S."/>
            <person name="Sahu N."/>
            <person name="Indic B."/>
            <person name="Wong-Bajracharya J."/>
            <person name="Merenyi Z."/>
            <person name="Ke H.-M."/>
            <person name="Monk M."/>
            <person name="Kocsube S."/>
            <person name="Drula E."/>
            <person name="Lipzen A."/>
            <person name="Balint B."/>
            <person name="Henrissat B."/>
            <person name="Andreopoulos B."/>
            <person name="Martin F.M."/>
            <person name="Harder C.B."/>
            <person name="Rigling D."/>
            <person name="Ford K.L."/>
            <person name="Foster G.D."/>
            <person name="Pangilinan J."/>
            <person name="Papanicolaou A."/>
            <person name="Barry K."/>
            <person name="LaButti K."/>
            <person name="Viragh M."/>
            <person name="Koriabine M."/>
            <person name="Yan M."/>
            <person name="Riley R."/>
            <person name="Champramary S."/>
            <person name="Plett K.L."/>
            <person name="Tsai I.J."/>
            <person name="Slot J."/>
            <person name="Sipos G."/>
            <person name="Plett J."/>
            <person name="Nagy L.G."/>
            <person name="Grigoriev I.V."/>
        </authorList>
    </citation>
    <scope>NUCLEOTIDE SEQUENCE</scope>
    <source>
        <strain evidence="2">HWK02</strain>
    </source>
</reference>
<accession>A0AA39QJM6</accession>
<name>A0AA39QJM6_9AGAR</name>
<feature type="compositionally biased region" description="Basic and acidic residues" evidence="1">
    <location>
        <begin position="1"/>
        <end position="19"/>
    </location>
</feature>
<evidence type="ECO:0000256" key="1">
    <source>
        <dbReference type="SAM" id="MobiDB-lite"/>
    </source>
</evidence>
<dbReference type="AlphaFoldDB" id="A0AA39QJM6"/>
<evidence type="ECO:0000313" key="3">
    <source>
        <dbReference type="Proteomes" id="UP001175228"/>
    </source>
</evidence>
<protein>
    <submittedName>
        <fullName evidence="2">Uncharacterized protein</fullName>
    </submittedName>
</protein>
<feature type="compositionally biased region" description="Acidic residues" evidence="1">
    <location>
        <begin position="20"/>
        <end position="32"/>
    </location>
</feature>
<dbReference type="Proteomes" id="UP001175228">
    <property type="component" value="Unassembled WGS sequence"/>
</dbReference>
<feature type="region of interest" description="Disordered" evidence="1">
    <location>
        <begin position="1"/>
        <end position="32"/>
    </location>
</feature>
<dbReference type="EMBL" id="JAUEPU010000004">
    <property type="protein sequence ID" value="KAK0503544.1"/>
    <property type="molecule type" value="Genomic_DNA"/>
</dbReference>
<sequence length="192" mass="21870">MRQEVSFDFEDSFRVPVQREEDDEDDDGMLFSSEDEETLIAELSHDGRVESDDDENAVKLIGSLEHSFTHYSNILVDDIAQTLVPAVRHVKEALRVLNTHVDDDFGKDLWEFHETCKKMEFTALNDAEEVKEQYKTAQVSVGFHVSIVSSMSVTNVSDLNFFSPAGLVFLYCLIRSLINPCSTICRRVPWVS</sequence>
<evidence type="ECO:0000313" key="2">
    <source>
        <dbReference type="EMBL" id="KAK0503544.1"/>
    </source>
</evidence>